<feature type="compositionally biased region" description="Low complexity" evidence="1">
    <location>
        <begin position="1"/>
        <end position="14"/>
    </location>
</feature>
<dbReference type="Proteomes" id="UP000251960">
    <property type="component" value="Chromosome 7"/>
</dbReference>
<sequence length="198" mass="21778">MAPAHAYSSPSTPSSSPPLPPSSCPAATTLLRRHPASPTSRLPGPWRNLEGPRHQAQVAPVAVPADHLHHGPPRQLQRMVQEITGLPVPGPSSFPAASEAAAVAAHNWTPAPACVFSILDLGHVRFRSTFMLKCFLKAKQYVETSAFALFSLPSFTDLWSRKSYSSDEHARRIKAPLSIQSALCIYYKFIQLHYNEYR</sequence>
<comment type="caution">
    <text evidence="2">The sequence shown here is derived from an EMBL/GenBank/DDBJ whole genome shotgun (WGS) entry which is preliminary data.</text>
</comment>
<reference evidence="2 3" key="1">
    <citation type="journal article" date="2018" name="Nat. Genet.">
        <title>Extensive intraspecific gene order and gene structural variations between Mo17 and other maize genomes.</title>
        <authorList>
            <person name="Sun S."/>
            <person name="Zhou Y."/>
            <person name="Chen J."/>
            <person name="Shi J."/>
            <person name="Zhao H."/>
            <person name="Zhao H."/>
            <person name="Song W."/>
            <person name="Zhang M."/>
            <person name="Cui Y."/>
            <person name="Dong X."/>
            <person name="Liu H."/>
            <person name="Ma X."/>
            <person name="Jiao Y."/>
            <person name="Wang B."/>
            <person name="Wei X."/>
            <person name="Stein J.C."/>
            <person name="Glaubitz J.C."/>
            <person name="Lu F."/>
            <person name="Yu G."/>
            <person name="Liang C."/>
            <person name="Fengler K."/>
            <person name="Li B."/>
            <person name="Rafalski A."/>
            <person name="Schnable P.S."/>
            <person name="Ware D.H."/>
            <person name="Buckler E.S."/>
            <person name="Lai J."/>
        </authorList>
    </citation>
    <scope>NUCLEOTIDE SEQUENCE [LARGE SCALE GENOMIC DNA]</scope>
    <source>
        <strain evidence="3">cv. Missouri 17</strain>
        <tissue evidence="2">Seedling</tissue>
    </source>
</reference>
<feature type="region of interest" description="Disordered" evidence="1">
    <location>
        <begin position="1"/>
        <end position="57"/>
    </location>
</feature>
<dbReference type="EMBL" id="NCVQ01000008">
    <property type="protein sequence ID" value="PWZ12649.1"/>
    <property type="molecule type" value="Genomic_DNA"/>
</dbReference>
<protein>
    <submittedName>
        <fullName evidence="2">Uncharacterized protein</fullName>
    </submittedName>
</protein>
<gene>
    <name evidence="2" type="ORF">Zm00014a_000704</name>
</gene>
<proteinExistence type="predicted"/>
<dbReference type="AlphaFoldDB" id="A0A3L6DW01"/>
<name>A0A3L6DW01_MAIZE</name>
<evidence type="ECO:0000313" key="2">
    <source>
        <dbReference type="EMBL" id="PWZ12649.1"/>
    </source>
</evidence>
<evidence type="ECO:0000313" key="3">
    <source>
        <dbReference type="Proteomes" id="UP000251960"/>
    </source>
</evidence>
<organism evidence="2 3">
    <name type="scientific">Zea mays</name>
    <name type="common">Maize</name>
    <dbReference type="NCBI Taxonomy" id="4577"/>
    <lineage>
        <taxon>Eukaryota</taxon>
        <taxon>Viridiplantae</taxon>
        <taxon>Streptophyta</taxon>
        <taxon>Embryophyta</taxon>
        <taxon>Tracheophyta</taxon>
        <taxon>Spermatophyta</taxon>
        <taxon>Magnoliopsida</taxon>
        <taxon>Liliopsida</taxon>
        <taxon>Poales</taxon>
        <taxon>Poaceae</taxon>
        <taxon>PACMAD clade</taxon>
        <taxon>Panicoideae</taxon>
        <taxon>Andropogonodae</taxon>
        <taxon>Andropogoneae</taxon>
        <taxon>Tripsacinae</taxon>
        <taxon>Zea</taxon>
    </lineage>
</organism>
<accession>A0A3L6DW01</accession>
<evidence type="ECO:0000256" key="1">
    <source>
        <dbReference type="SAM" id="MobiDB-lite"/>
    </source>
</evidence>